<sequence>MADKSGVSLNWGGLDRALNRAGRNLSNRQALLDSVGEALVSGTLARFDTEKAPDGTPWEPSRRAQEEGGKTLTDTARLRNSIDYATAGDKVLVGSNLKYARIHQKGGIIRPKKAKRLLFKGRDGSMVSAKEVTIPARPYLGVSKDDRDEVKETIAEFMAGAFRGK</sequence>
<accession>A0A8S5M8L3</accession>
<feature type="region of interest" description="Disordered" evidence="1">
    <location>
        <begin position="49"/>
        <end position="73"/>
    </location>
</feature>
<reference evidence="2" key="1">
    <citation type="journal article" date="2021" name="Proc. Natl. Acad. Sci. U.S.A.">
        <title>A Catalog of Tens of Thousands of Viruses from Human Metagenomes Reveals Hidden Associations with Chronic Diseases.</title>
        <authorList>
            <person name="Tisza M.J."/>
            <person name="Buck C.B."/>
        </authorList>
    </citation>
    <scope>NUCLEOTIDE SEQUENCE</scope>
    <source>
        <strain evidence="2">CtA1z6</strain>
    </source>
</reference>
<dbReference type="EMBL" id="BK014847">
    <property type="protein sequence ID" value="DAD78582.1"/>
    <property type="molecule type" value="Genomic_DNA"/>
</dbReference>
<dbReference type="InterPro" id="IPR006522">
    <property type="entry name" value="Phage_virion_morphogenesis"/>
</dbReference>
<evidence type="ECO:0000313" key="2">
    <source>
        <dbReference type="EMBL" id="DAD78582.1"/>
    </source>
</evidence>
<dbReference type="NCBIfam" id="TIGR01635">
    <property type="entry name" value="tail_comp_S"/>
    <property type="match status" value="1"/>
</dbReference>
<name>A0A8S5M8L3_9CAUD</name>
<feature type="compositionally biased region" description="Basic and acidic residues" evidence="1">
    <location>
        <begin position="60"/>
        <end position="69"/>
    </location>
</feature>
<protein>
    <submittedName>
        <fullName evidence="2">Virion morphogenesis protein</fullName>
    </submittedName>
</protein>
<proteinExistence type="predicted"/>
<organism evidence="2">
    <name type="scientific">Myoviridae sp. ctA1z6</name>
    <dbReference type="NCBI Taxonomy" id="2826627"/>
    <lineage>
        <taxon>Viruses</taxon>
        <taxon>Duplodnaviria</taxon>
        <taxon>Heunggongvirae</taxon>
        <taxon>Uroviricota</taxon>
        <taxon>Caudoviricetes</taxon>
    </lineage>
</organism>
<dbReference type="Pfam" id="PF05069">
    <property type="entry name" value="Phage_tail_S"/>
    <property type="match status" value="1"/>
</dbReference>
<evidence type="ECO:0000256" key="1">
    <source>
        <dbReference type="SAM" id="MobiDB-lite"/>
    </source>
</evidence>